<dbReference type="InterPro" id="IPR029056">
    <property type="entry name" value="Ribokinase-like"/>
</dbReference>
<dbReference type="SUPFAM" id="SSF46585">
    <property type="entry name" value="HR1 repeat"/>
    <property type="match status" value="1"/>
</dbReference>
<dbReference type="GO" id="GO:0009228">
    <property type="term" value="P:thiamine biosynthetic process"/>
    <property type="evidence" value="ECO:0007669"/>
    <property type="project" value="InterPro"/>
</dbReference>
<feature type="domain" description="DEAD-box RNA helicase Q" evidence="15">
    <location>
        <begin position="2041"/>
        <end position="2069"/>
    </location>
</feature>
<reference evidence="16" key="1">
    <citation type="journal article" date="2023" name="Mol. Phylogenet. Evol.">
        <title>Genome-scale phylogeny and comparative genomics of the fungal order Sordariales.</title>
        <authorList>
            <person name="Hensen N."/>
            <person name="Bonometti L."/>
            <person name="Westerberg I."/>
            <person name="Brannstrom I.O."/>
            <person name="Guillou S."/>
            <person name="Cros-Aarteil S."/>
            <person name="Calhoun S."/>
            <person name="Haridas S."/>
            <person name="Kuo A."/>
            <person name="Mondo S."/>
            <person name="Pangilinan J."/>
            <person name="Riley R."/>
            <person name="LaButti K."/>
            <person name="Andreopoulos B."/>
            <person name="Lipzen A."/>
            <person name="Chen C."/>
            <person name="Yan M."/>
            <person name="Daum C."/>
            <person name="Ng V."/>
            <person name="Clum A."/>
            <person name="Steindorff A."/>
            <person name="Ohm R.A."/>
            <person name="Martin F."/>
            <person name="Silar P."/>
            <person name="Natvig D.O."/>
            <person name="Lalanne C."/>
            <person name="Gautier V."/>
            <person name="Ament-Velasquez S.L."/>
            <person name="Kruys A."/>
            <person name="Hutchinson M.I."/>
            <person name="Powell A.J."/>
            <person name="Barry K."/>
            <person name="Miller A.N."/>
            <person name="Grigoriev I.V."/>
            <person name="Debuchy R."/>
            <person name="Gladieux P."/>
            <person name="Hiltunen Thoren M."/>
            <person name="Johannesson H."/>
        </authorList>
    </citation>
    <scope>NUCLEOTIDE SEQUENCE</scope>
    <source>
        <strain evidence="16">PSN324</strain>
    </source>
</reference>
<dbReference type="SMART" id="SM01308">
    <property type="entry name" value="RICTOR_N"/>
    <property type="match status" value="1"/>
</dbReference>
<dbReference type="InterPro" id="IPR036274">
    <property type="entry name" value="HR1_rpt_sf"/>
</dbReference>
<dbReference type="Pfam" id="PF14663">
    <property type="entry name" value="RasGEF_N_2"/>
    <property type="match status" value="1"/>
</dbReference>
<dbReference type="Pfam" id="PF00270">
    <property type="entry name" value="DEAD"/>
    <property type="match status" value="1"/>
</dbReference>
<dbReference type="SMART" id="SM00487">
    <property type="entry name" value="DEXDc"/>
    <property type="match status" value="1"/>
</dbReference>
<protein>
    <recommendedName>
        <fullName evidence="3">RNA helicase</fullName>
        <ecNumber evidence="3">3.6.4.13</ecNumber>
    </recommendedName>
</protein>
<proteinExistence type="inferred from homology"/>
<dbReference type="Gene3D" id="3.40.50.300">
    <property type="entry name" value="P-loop containing nucleotide triphosphate hydrolases"/>
    <property type="match status" value="2"/>
</dbReference>
<feature type="short sequence motif" description="Q motif" evidence="10">
    <location>
        <begin position="2041"/>
        <end position="2069"/>
    </location>
</feature>
<dbReference type="GO" id="GO:0008972">
    <property type="term" value="F:phosphomethylpyrimidine kinase activity"/>
    <property type="evidence" value="ECO:0007669"/>
    <property type="project" value="InterPro"/>
</dbReference>
<dbReference type="PROSITE" id="PS00039">
    <property type="entry name" value="DEAD_ATP_HELICASE"/>
    <property type="match status" value="1"/>
</dbReference>
<evidence type="ECO:0000256" key="12">
    <source>
        <dbReference type="SAM" id="MobiDB-lite"/>
    </source>
</evidence>
<evidence type="ECO:0000313" key="17">
    <source>
        <dbReference type="Proteomes" id="UP001321749"/>
    </source>
</evidence>
<dbReference type="EMBL" id="MU864937">
    <property type="protein sequence ID" value="KAK4465714.1"/>
    <property type="molecule type" value="Genomic_DNA"/>
</dbReference>
<dbReference type="InterPro" id="IPR016084">
    <property type="entry name" value="Haem_Oase-like_multi-hlx"/>
</dbReference>
<dbReference type="PANTHER" id="PTHR13298">
    <property type="entry name" value="CYTOSOLIC REGULATOR PIANISSIMO"/>
    <property type="match status" value="1"/>
</dbReference>
<evidence type="ECO:0000259" key="13">
    <source>
        <dbReference type="PROSITE" id="PS51192"/>
    </source>
</evidence>
<evidence type="ECO:0000313" key="16">
    <source>
        <dbReference type="EMBL" id="KAK4465714.1"/>
    </source>
</evidence>
<comment type="similarity">
    <text evidence="2">Belongs to the RICTOR family.</text>
</comment>
<reference evidence="16" key="2">
    <citation type="submission" date="2023-06" db="EMBL/GenBank/DDBJ databases">
        <authorList>
            <consortium name="Lawrence Berkeley National Laboratory"/>
            <person name="Mondo S.J."/>
            <person name="Hensen N."/>
            <person name="Bonometti L."/>
            <person name="Westerberg I."/>
            <person name="Brannstrom I.O."/>
            <person name="Guillou S."/>
            <person name="Cros-Aarteil S."/>
            <person name="Calhoun S."/>
            <person name="Haridas S."/>
            <person name="Kuo A."/>
            <person name="Pangilinan J."/>
            <person name="Riley R."/>
            <person name="Labutti K."/>
            <person name="Andreopoulos B."/>
            <person name="Lipzen A."/>
            <person name="Chen C."/>
            <person name="Yanf M."/>
            <person name="Daum C."/>
            <person name="Ng V."/>
            <person name="Clum A."/>
            <person name="Steindorff A."/>
            <person name="Ohm R."/>
            <person name="Martin F."/>
            <person name="Silar P."/>
            <person name="Natvig D."/>
            <person name="Lalanne C."/>
            <person name="Gautier V."/>
            <person name="Ament-Velasquez S.L."/>
            <person name="Kruys A."/>
            <person name="Hutchinson M.I."/>
            <person name="Powell A.J."/>
            <person name="Barry K."/>
            <person name="Miller A.N."/>
            <person name="Grigoriev I.V."/>
            <person name="Debuchy R."/>
            <person name="Gladieux P."/>
            <person name="Thoren M.H."/>
            <person name="Johannesson H."/>
        </authorList>
    </citation>
    <scope>NUCLEOTIDE SEQUENCE</scope>
    <source>
        <strain evidence="16">PSN324</strain>
    </source>
</reference>
<dbReference type="GO" id="GO:0038203">
    <property type="term" value="P:TORC2 signaling"/>
    <property type="evidence" value="ECO:0007669"/>
    <property type="project" value="TreeGrafter"/>
</dbReference>
<feature type="coiled-coil region" evidence="11">
    <location>
        <begin position="139"/>
        <end position="188"/>
    </location>
</feature>
<dbReference type="GO" id="GO:0003676">
    <property type="term" value="F:nucleic acid binding"/>
    <property type="evidence" value="ECO:0007669"/>
    <property type="project" value="InterPro"/>
</dbReference>
<dbReference type="Pfam" id="PF08543">
    <property type="entry name" value="Phos_pyr_kin"/>
    <property type="match status" value="1"/>
</dbReference>
<dbReference type="FunFam" id="3.40.1190.20:FF:000034">
    <property type="entry name" value="Putative hydroxymethylpyrimidine/ phosphomethylpyrimidine kinase 2"/>
    <property type="match status" value="1"/>
</dbReference>
<dbReference type="PROSITE" id="PS51192">
    <property type="entry name" value="HELICASE_ATP_BIND_1"/>
    <property type="match status" value="1"/>
</dbReference>
<accession>A0AAV9I1C1</accession>
<dbReference type="InterPro" id="IPR011989">
    <property type="entry name" value="ARM-like"/>
</dbReference>
<dbReference type="Gene3D" id="3.40.1190.20">
    <property type="match status" value="1"/>
</dbReference>
<sequence length="2468" mass="271283">MPASALSASTTPTQKSYASPGNHSRPSLDRSDRSDRDGLQPPPAAGAGGGLGAQGALSSAGRNLSASAVNFASRGGSLNPSPMPGSFSSELRSQLNLSRTGSRPDVYTLEKLDEDDDGLSREKTLAYLKEALSRETKIREGSENMLEALNSKKAKQTKEQRARVEAELNSSNQRIKDLRLKISAAQRTRAAPTTPTRARIDLSFTAANSLRSPPSISRSGAGSDVDEPTESPTFVLAETLQALELAGMTPDYYVSRANSLVDLFRRHPTLKYDLVWSVFGIRMQALLLSESREVVASGYRMIRYAISDITSLQYIRTLNTDYLVTWSLAKDRKADVEREQALKFVRAFLDVKDGVREISRAIVRAITAVAEEPEERLKPICLETLAEILVRDPQLLISAGGLAPLREALADGSYKASESLTAAFLYLLDTPERRQYLRSGNELEVLFTAFTDELSSNDRILKQSAKSVAAALRTWSGIMSLSMYNFRAIRSMINSMVVQAGPIRETIIDLIFSLLRIKSPAWATSFLAGRRLTTYGRVANLKQSTTSSKLVHGDYEDDGGEQNFVEHYTALLLAVLIKSGVVPALLRLTQDTENPTLKRKSTLLIGEVLKLASHLLPPSWSSQLQLLPELFVSAARLKDESHFTASAVIYQISSVSRTLYRSSPATLIPSSNSHTDPSVLDDHPKSNTAVNFDDATFRQLLLDSYVLSSSNYTKWDWDIILKLIEGPLTNGKRLEEAVKASKFIKRIMSFYRPFKYRFSTLQSSRNSQRYIRTGCALMHTLLQSPEGVRYLTDNKLLRQIAECLAQCDPTSGLTAQDPVFSKDGLADTLSGGYFPMLGVLSGDPKGIQMLDRWRIFNMMYRIVDLKQRPDLIKLMLSNFDYSLQGHPRILLSKALTAGTKDIRIHATNALRKYATRPRMDPQGLEPIDSKWAIQLLVTQLYDPEVEVCQTAVKILEKACNTKNHLEYIVECRPALDHLGEIGAPLLLRFLSTSIGYHYLDGLDYISNEMDDWFLGRNDSYVSVIEASLARSFMDHQDDHNHRISVFDDEQEMEADSHVPPHFYRELTRTQEGCRLLSDKGHFNEFAATIMEHGMQSDDAEMLVKVKGCLWAVGNVGSMELGAPFLESCDVVERIIQIAQSHEVMSLRGTAFFVLGLISRSIHGLEILSENGWDANTNIIGNSLGFCIPTNLSQLFSLQPWKHVPVTSIQLPESQKTETVKLPAVPSRPRSQSLIKAIQAEADAMEGVPGGFVPEEIQRVELDPDPINQRILELVIDMANMVLYRRSRNELMQIKTQKNAAGFGQPHLFRRVMSLLEVNHYRLADRSMIVGLFEKSVLRSVVYGDDEEGGAGNSSEDGEGSGNERREAAQGQAQNEVGDELEERYTGFEGDEERQERQRSISDPVGGKNMSSPPPPRILVIAGSDSSGGAGIEADQKVIAAHGCYAATATTALTAQNTLGVHGVHHVPAEFLRKQIDAVVKDVGCDVVKTGMLASAKTVEVVADALREYDLKKVVVDPVMVATTGSELLPNTALAMLRNHLLPITYILTPNIPEARLLLADAGVGHIPIERVEDLERVGKAIRGLGPKWVLVKGGHCPFKNDGEVAKQEDEKERVVDVLVGSDQEGGEEVVVWVESPYYDTRNTHGTGCSLASAIASNLAKGMEMTKAVKAACRYVEAGIKSAPGLGRGNGPLNHFHSVYTLPFAPGHFIEYMLERPDVAPVWKRYVTHPFVMAMGDGTLPIESFKGYLIQDYLYLTHFARANALAAYKAKGLNDIAASAAIVTHIFKEMQLHINYCEGFGITKRDMENTEEKEACTAYTRYVIDVGQSEDWLALQIAMAPCLLGYGAIGKLLHDDPQSKREGNLYWTWIENYVAEDYLSAVRTGTARKTCCASERRADRRAGQDLYPCYKGIMSSYGGGYGSRGGGGGGYSNGYDRNGGGYGGGGGGGGNVNGYSGGGYGGGGGGGYGGGGYGGGGGGDRMSALGAGLHKQEWDLNALPKFEKSFYKEDPNVANRSSAEVEKFRRDHSMVIHGSDVPRPVETFDEAGFPRYVMDEVKAQGFPAPTAIQSQGWPMALSGRDVVGIAETGSGKTLTYCLPAIVHINAQPLLAPGDGPIVLILAPTRELAVQIQQEISKFGKSSRIRNTCVYGGVPKGPQIRDLQRGVEVCIATPGRLIDMLESGKTNLRRVTYLVLDEADRMLDMGFEPQIRKIISQIRPDRQTLMWSATWPKEVRNLAQDFLTDFIQVTIGSMDLSANHRITQVVEVVSEGEKRDKMLKHLEKIMEGKDNDSKCLIFTGTKRVADDITRFLRQDGWPALSIHGDKQQNERDWVLDQFKTGKSPIMVATDVASRGIDVRNITHVINYDYPNNSEDYIHRIGRTGRAGAKGTAITFFTTDNAKQARDLVNVLQEAKQVIDPRLAEMARYSGGGGSSRYGGYRGRGGGGGWRGGRSQGASGSNSMPMGKNRW</sequence>
<dbReference type="InterPro" id="IPR016024">
    <property type="entry name" value="ARM-type_fold"/>
</dbReference>
<evidence type="ECO:0000256" key="2">
    <source>
        <dbReference type="ARBA" id="ARBA00008878"/>
    </source>
</evidence>
<feature type="region of interest" description="Disordered" evidence="12">
    <location>
        <begin position="209"/>
        <end position="229"/>
    </location>
</feature>
<dbReference type="SUPFAM" id="SSF48371">
    <property type="entry name" value="ARM repeat"/>
    <property type="match status" value="1"/>
</dbReference>
<organism evidence="16 17">
    <name type="scientific">Cladorrhinum samala</name>
    <dbReference type="NCBI Taxonomy" id="585594"/>
    <lineage>
        <taxon>Eukaryota</taxon>
        <taxon>Fungi</taxon>
        <taxon>Dikarya</taxon>
        <taxon>Ascomycota</taxon>
        <taxon>Pezizomycotina</taxon>
        <taxon>Sordariomycetes</taxon>
        <taxon>Sordariomycetidae</taxon>
        <taxon>Sordariales</taxon>
        <taxon>Podosporaceae</taxon>
        <taxon>Cladorrhinum</taxon>
    </lineage>
</organism>
<dbReference type="PANTHER" id="PTHR13298:SF11">
    <property type="entry name" value="RAPAMYCIN-INSENSITIVE COMPANION OF MTOR"/>
    <property type="match status" value="1"/>
</dbReference>
<dbReference type="GO" id="GO:0005524">
    <property type="term" value="F:ATP binding"/>
    <property type="evidence" value="ECO:0007669"/>
    <property type="project" value="UniProtKB-KW"/>
</dbReference>
<dbReference type="Proteomes" id="UP001321749">
    <property type="component" value="Unassembled WGS sequence"/>
</dbReference>
<dbReference type="FunFam" id="1.20.910.10:FF:000003">
    <property type="entry name" value="Hydroxymethylpyrimidine/phosphomethylpyrimidine kinase THI20"/>
    <property type="match status" value="1"/>
</dbReference>
<dbReference type="InterPro" id="IPR029453">
    <property type="entry name" value="Rictor_IV"/>
</dbReference>
<dbReference type="Pfam" id="PF14666">
    <property type="entry name" value="RICTOR_M"/>
    <property type="match status" value="1"/>
</dbReference>
<dbReference type="InterPro" id="IPR014001">
    <property type="entry name" value="Helicase_ATP-bd"/>
</dbReference>
<dbReference type="GO" id="GO:0003724">
    <property type="term" value="F:RNA helicase activity"/>
    <property type="evidence" value="ECO:0007669"/>
    <property type="project" value="UniProtKB-EC"/>
</dbReference>
<dbReference type="InterPro" id="IPR028267">
    <property type="entry name" value="Pianissimo_N"/>
</dbReference>
<dbReference type="GO" id="GO:0005634">
    <property type="term" value="C:nucleus"/>
    <property type="evidence" value="ECO:0007669"/>
    <property type="project" value="UniProtKB-SubCell"/>
</dbReference>
<feature type="compositionally biased region" description="Polar residues" evidence="12">
    <location>
        <begin position="209"/>
        <end position="220"/>
    </location>
</feature>
<feature type="compositionally biased region" description="Polar residues" evidence="12">
    <location>
        <begin position="62"/>
        <end position="101"/>
    </location>
</feature>
<evidence type="ECO:0000256" key="5">
    <source>
        <dbReference type="ARBA" id="ARBA00022801"/>
    </source>
</evidence>
<dbReference type="InterPro" id="IPR027417">
    <property type="entry name" value="P-loop_NTPase"/>
</dbReference>
<dbReference type="EC" id="3.6.4.13" evidence="3"/>
<feature type="domain" description="Helicase C-terminal" evidence="14">
    <location>
        <begin position="2275"/>
        <end position="2424"/>
    </location>
</feature>
<evidence type="ECO:0000256" key="9">
    <source>
        <dbReference type="ARBA" id="ARBA00047984"/>
    </source>
</evidence>
<feature type="region of interest" description="Disordered" evidence="12">
    <location>
        <begin position="2437"/>
        <end position="2468"/>
    </location>
</feature>
<comment type="subcellular location">
    <subcellularLocation>
        <location evidence="1">Nucleus</location>
    </subcellularLocation>
</comment>
<dbReference type="PROSITE" id="PS51194">
    <property type="entry name" value="HELICASE_CTER"/>
    <property type="match status" value="1"/>
</dbReference>
<evidence type="ECO:0000256" key="7">
    <source>
        <dbReference type="ARBA" id="ARBA00022840"/>
    </source>
</evidence>
<dbReference type="InterPro" id="IPR029451">
    <property type="entry name" value="RICTOR_M"/>
</dbReference>
<dbReference type="CDD" id="cd01169">
    <property type="entry name" value="HMPP_kinase"/>
    <property type="match status" value="1"/>
</dbReference>
<dbReference type="FunFam" id="3.40.50.300:FF:000079">
    <property type="entry name" value="probable ATP-dependent RNA helicase DDX17"/>
    <property type="match status" value="1"/>
</dbReference>
<dbReference type="SMART" id="SM01303">
    <property type="entry name" value="RasGEF_N_2"/>
    <property type="match status" value="1"/>
</dbReference>
<dbReference type="Pfam" id="PF03070">
    <property type="entry name" value="TENA_THI-4"/>
    <property type="match status" value="1"/>
</dbReference>
<dbReference type="GO" id="GO:0031932">
    <property type="term" value="C:TORC2 complex"/>
    <property type="evidence" value="ECO:0007669"/>
    <property type="project" value="InterPro"/>
</dbReference>
<dbReference type="CDD" id="cd17966">
    <property type="entry name" value="DEADc_DDX5_DDX17"/>
    <property type="match status" value="1"/>
</dbReference>
<keyword evidence="11" id="KW-0175">Coiled coil</keyword>
<dbReference type="InterPro" id="IPR004305">
    <property type="entry name" value="Thiaminase-2/PQQC"/>
</dbReference>
<dbReference type="SUPFAM" id="SSF53613">
    <property type="entry name" value="Ribokinase-like"/>
    <property type="match status" value="1"/>
</dbReference>
<feature type="region of interest" description="Disordered" evidence="12">
    <location>
        <begin position="1"/>
        <end position="102"/>
    </location>
</feature>
<dbReference type="FunFam" id="3.40.50.300:FF:000008">
    <property type="entry name" value="ATP-dependent RNA helicase RhlB"/>
    <property type="match status" value="1"/>
</dbReference>
<dbReference type="InterPro" id="IPR014014">
    <property type="entry name" value="RNA_helicase_DEAD_Q_motif"/>
</dbReference>
<dbReference type="Gene3D" id="1.20.910.10">
    <property type="entry name" value="Heme oxygenase-like"/>
    <property type="match status" value="1"/>
</dbReference>
<dbReference type="SUPFAM" id="SSF52540">
    <property type="entry name" value="P-loop containing nucleoside triphosphate hydrolases"/>
    <property type="match status" value="1"/>
</dbReference>
<dbReference type="Gene3D" id="1.10.287.160">
    <property type="entry name" value="HR1 repeat"/>
    <property type="match status" value="1"/>
</dbReference>
<dbReference type="InterPro" id="IPR000629">
    <property type="entry name" value="RNA-helicase_DEAD-box_CS"/>
</dbReference>
<feature type="compositionally biased region" description="Polar residues" evidence="12">
    <location>
        <begin position="1"/>
        <end position="22"/>
    </location>
</feature>
<dbReference type="GO" id="GO:0016787">
    <property type="term" value="F:hydrolase activity"/>
    <property type="evidence" value="ECO:0007669"/>
    <property type="project" value="UniProtKB-KW"/>
</dbReference>
<evidence type="ECO:0000256" key="4">
    <source>
        <dbReference type="ARBA" id="ARBA00022741"/>
    </source>
</evidence>
<feature type="region of interest" description="Disordered" evidence="12">
    <location>
        <begin position="1343"/>
        <end position="1423"/>
    </location>
</feature>
<keyword evidence="6" id="KW-0347">Helicase</keyword>
<evidence type="ECO:0000256" key="3">
    <source>
        <dbReference type="ARBA" id="ARBA00012552"/>
    </source>
</evidence>
<feature type="compositionally biased region" description="Basic and acidic residues" evidence="12">
    <location>
        <begin position="26"/>
        <end position="38"/>
    </location>
</feature>
<name>A0AAV9I1C1_9PEZI</name>
<dbReference type="InterPro" id="IPR001650">
    <property type="entry name" value="Helicase_C-like"/>
</dbReference>
<dbReference type="InterPro" id="IPR011545">
    <property type="entry name" value="DEAD/DEAH_box_helicase_dom"/>
</dbReference>
<dbReference type="Pfam" id="PF00271">
    <property type="entry name" value="Helicase_C"/>
    <property type="match status" value="1"/>
</dbReference>
<dbReference type="SMART" id="SM00742">
    <property type="entry name" value="Hr1"/>
    <property type="match status" value="1"/>
</dbReference>
<evidence type="ECO:0000256" key="11">
    <source>
        <dbReference type="SAM" id="Coils"/>
    </source>
</evidence>
<evidence type="ECO:0000259" key="14">
    <source>
        <dbReference type="PROSITE" id="PS51194"/>
    </source>
</evidence>
<dbReference type="CDD" id="cd18787">
    <property type="entry name" value="SF2_C_DEAD"/>
    <property type="match status" value="1"/>
</dbReference>
<dbReference type="SMART" id="SM00490">
    <property type="entry name" value="HELICc"/>
    <property type="match status" value="1"/>
</dbReference>
<dbReference type="SUPFAM" id="SSF48613">
    <property type="entry name" value="Heme oxygenase-like"/>
    <property type="match status" value="1"/>
</dbReference>
<dbReference type="SMART" id="SM01310">
    <property type="entry name" value="RICTOR_V"/>
    <property type="match status" value="1"/>
</dbReference>
<dbReference type="SMART" id="SM01307">
    <property type="entry name" value="RICTOR_M"/>
    <property type="match status" value="1"/>
</dbReference>
<gene>
    <name evidence="16" type="ORF">QBC42DRAFT_303186</name>
</gene>
<evidence type="ECO:0000256" key="10">
    <source>
        <dbReference type="PROSITE-ProRule" id="PRU00552"/>
    </source>
</evidence>
<dbReference type="Pfam" id="PF02185">
    <property type="entry name" value="HR1"/>
    <property type="match status" value="1"/>
</dbReference>
<keyword evidence="8" id="KW-0539">Nucleus</keyword>
<evidence type="ECO:0000256" key="1">
    <source>
        <dbReference type="ARBA" id="ARBA00004123"/>
    </source>
</evidence>
<dbReference type="InterPro" id="IPR013749">
    <property type="entry name" value="PM/HMP-P_kinase-1"/>
</dbReference>
<evidence type="ECO:0000256" key="8">
    <source>
        <dbReference type="ARBA" id="ARBA00023242"/>
    </source>
</evidence>
<keyword evidence="7" id="KW-0067">ATP-binding</keyword>
<dbReference type="NCBIfam" id="TIGR00097">
    <property type="entry name" value="HMP-P_kinase"/>
    <property type="match status" value="1"/>
</dbReference>
<keyword evidence="5" id="KW-0378">Hydrolase</keyword>
<comment type="caution">
    <text evidence="16">The sequence shown here is derived from an EMBL/GenBank/DDBJ whole genome shotgun (WGS) entry which is preliminary data.</text>
</comment>
<dbReference type="InterPro" id="IPR004399">
    <property type="entry name" value="HMP/HMP-P_kinase_dom"/>
</dbReference>
<dbReference type="PROSITE" id="PS51195">
    <property type="entry name" value="Q_MOTIF"/>
    <property type="match status" value="1"/>
</dbReference>
<comment type="catalytic activity">
    <reaction evidence="9">
        <text>ATP + H2O = ADP + phosphate + H(+)</text>
        <dbReference type="Rhea" id="RHEA:13065"/>
        <dbReference type="ChEBI" id="CHEBI:15377"/>
        <dbReference type="ChEBI" id="CHEBI:15378"/>
        <dbReference type="ChEBI" id="CHEBI:30616"/>
        <dbReference type="ChEBI" id="CHEBI:43474"/>
        <dbReference type="ChEBI" id="CHEBI:456216"/>
        <dbReference type="EC" id="3.6.4.13"/>
    </reaction>
</comment>
<dbReference type="Pfam" id="PF14668">
    <property type="entry name" value="RICTOR_V"/>
    <property type="match status" value="1"/>
</dbReference>
<evidence type="ECO:0000256" key="6">
    <source>
        <dbReference type="ARBA" id="ARBA00022806"/>
    </source>
</evidence>
<dbReference type="Gene3D" id="1.25.10.10">
    <property type="entry name" value="Leucine-rich Repeat Variant"/>
    <property type="match status" value="1"/>
</dbReference>
<dbReference type="Pfam" id="PF14664">
    <property type="entry name" value="RICTOR_N"/>
    <property type="match status" value="1"/>
</dbReference>
<keyword evidence="4" id="KW-0547">Nucleotide-binding</keyword>
<keyword evidence="17" id="KW-1185">Reference proteome</keyword>
<feature type="compositionally biased region" description="Gly residues" evidence="12">
    <location>
        <begin position="2437"/>
        <end position="2452"/>
    </location>
</feature>
<dbReference type="InterPro" id="IPR028268">
    <property type="entry name" value="Pianissimo_fam"/>
</dbReference>
<evidence type="ECO:0000259" key="15">
    <source>
        <dbReference type="PROSITE" id="PS51195"/>
    </source>
</evidence>
<feature type="domain" description="Helicase ATP-binding" evidence="13">
    <location>
        <begin position="2072"/>
        <end position="2247"/>
    </location>
</feature>
<dbReference type="InterPro" id="IPR011072">
    <property type="entry name" value="HR1_rho-bd"/>
</dbReference>
<dbReference type="InterPro" id="IPR029452">
    <property type="entry name" value="RICTOR_V"/>
</dbReference>
<dbReference type="CDD" id="cd19367">
    <property type="entry name" value="TenA_C_ScTHI20-like"/>
    <property type="match status" value="1"/>
</dbReference>